<dbReference type="AlphaFoldDB" id="A0AAD6V4I4"/>
<evidence type="ECO:0000313" key="3">
    <source>
        <dbReference type="EMBL" id="KAJ7202568.1"/>
    </source>
</evidence>
<feature type="region of interest" description="Disordered" evidence="1">
    <location>
        <begin position="46"/>
        <end position="74"/>
    </location>
</feature>
<evidence type="ECO:0000256" key="1">
    <source>
        <dbReference type="SAM" id="MobiDB-lite"/>
    </source>
</evidence>
<sequence>MDHAAVDDGVRRFPFRVQGDPAQDSAHAAWVACVLLVARIKPHGTTEWARTSARRSSRARQADTGEHRDVLPAGYPRAGDVEHVPTCTVPPMLIFHVDDACAARSWAVAHLPHECACCRRRDGAMTWGSRRRTWRGAVRSPADAHGTRAAARGDVQERAARRRVGATVVNALSYNVTTLARQLTKTVADNVARSAVLTAPLDRVDATFVGAAAARQGASPVRLQAAPQSLWPQAPRRCYGQHASAVGAVVGYRNGGGAWREQQRWVAGAVARFWGPQETVQWFQEYVHSIARCLFDSWSRGSCIVYLDCSHLVIDRTHSYVVTNASSMPGSQTLFTSAAHFLMTQTTVMSLYSLPCNTFTHQNIAYDSDTPILHTSAPTRRSRTSLTNCRPRTHLVALCRMYHFAPRIAFLYSSIN</sequence>
<keyword evidence="4" id="KW-1185">Reference proteome</keyword>
<reference evidence="3" key="1">
    <citation type="submission" date="2023-03" db="EMBL/GenBank/DDBJ databases">
        <title>Massive genome expansion in bonnet fungi (Mycena s.s.) driven by repeated elements and novel gene families across ecological guilds.</title>
        <authorList>
            <consortium name="Lawrence Berkeley National Laboratory"/>
            <person name="Harder C.B."/>
            <person name="Miyauchi S."/>
            <person name="Viragh M."/>
            <person name="Kuo A."/>
            <person name="Thoen E."/>
            <person name="Andreopoulos B."/>
            <person name="Lu D."/>
            <person name="Skrede I."/>
            <person name="Drula E."/>
            <person name="Henrissat B."/>
            <person name="Morin E."/>
            <person name="Kohler A."/>
            <person name="Barry K."/>
            <person name="LaButti K."/>
            <person name="Morin E."/>
            <person name="Salamov A."/>
            <person name="Lipzen A."/>
            <person name="Mereny Z."/>
            <person name="Hegedus B."/>
            <person name="Baldrian P."/>
            <person name="Stursova M."/>
            <person name="Weitz H."/>
            <person name="Taylor A."/>
            <person name="Grigoriev I.V."/>
            <person name="Nagy L.G."/>
            <person name="Martin F."/>
            <person name="Kauserud H."/>
        </authorList>
    </citation>
    <scope>NUCLEOTIDE SEQUENCE</scope>
    <source>
        <strain evidence="3">9144</strain>
    </source>
</reference>
<dbReference type="EMBL" id="JARJCW010000191">
    <property type="protein sequence ID" value="KAJ7187599.1"/>
    <property type="molecule type" value="Genomic_DNA"/>
</dbReference>
<proteinExistence type="predicted"/>
<gene>
    <name evidence="3" type="ORF">GGX14DRAFT_570675</name>
    <name evidence="2" type="ORF">GGX14DRAFT_580957</name>
</gene>
<dbReference type="Proteomes" id="UP001219525">
    <property type="component" value="Unassembled WGS sequence"/>
</dbReference>
<feature type="compositionally biased region" description="Basic and acidic residues" evidence="1">
    <location>
        <begin position="60"/>
        <end position="70"/>
    </location>
</feature>
<name>A0AAD6V4I4_9AGAR</name>
<comment type="caution">
    <text evidence="3">The sequence shown here is derived from an EMBL/GenBank/DDBJ whole genome shotgun (WGS) entry which is preliminary data.</text>
</comment>
<evidence type="ECO:0000313" key="4">
    <source>
        <dbReference type="Proteomes" id="UP001219525"/>
    </source>
</evidence>
<dbReference type="EMBL" id="JARJCW010000054">
    <property type="protein sequence ID" value="KAJ7202568.1"/>
    <property type="molecule type" value="Genomic_DNA"/>
</dbReference>
<protein>
    <submittedName>
        <fullName evidence="3">Uncharacterized protein</fullName>
    </submittedName>
</protein>
<organism evidence="3 4">
    <name type="scientific">Mycena pura</name>
    <dbReference type="NCBI Taxonomy" id="153505"/>
    <lineage>
        <taxon>Eukaryota</taxon>
        <taxon>Fungi</taxon>
        <taxon>Dikarya</taxon>
        <taxon>Basidiomycota</taxon>
        <taxon>Agaricomycotina</taxon>
        <taxon>Agaricomycetes</taxon>
        <taxon>Agaricomycetidae</taxon>
        <taxon>Agaricales</taxon>
        <taxon>Marasmiineae</taxon>
        <taxon>Mycenaceae</taxon>
        <taxon>Mycena</taxon>
    </lineage>
</organism>
<evidence type="ECO:0000313" key="2">
    <source>
        <dbReference type="EMBL" id="KAJ7187599.1"/>
    </source>
</evidence>
<accession>A0AAD6V4I4</accession>